<evidence type="ECO:0000313" key="3">
    <source>
        <dbReference type="Proteomes" id="UP000266745"/>
    </source>
</evidence>
<reference evidence="2 3" key="1">
    <citation type="journal article" date="2016" name="Sci. Rep.">
        <title>A novel ammonia-oxidizing archaeon from wastewater treatment plant: Its enrichment, physiological and genomic characteristics.</title>
        <authorList>
            <person name="Li Y."/>
            <person name="Ding K."/>
            <person name="Wen X."/>
            <person name="Zhang B."/>
            <person name="Shen B."/>
            <person name="Yang Y."/>
        </authorList>
    </citation>
    <scope>NUCLEOTIDE SEQUENCE [LARGE SCALE GENOMIC DNA]</scope>
    <source>
        <strain evidence="2 3">SAT1</strain>
    </source>
</reference>
<organism evidence="2 3">
    <name type="scientific">Candidatus Nitrosotenuis cloacae</name>
    <dbReference type="NCBI Taxonomy" id="1603555"/>
    <lineage>
        <taxon>Archaea</taxon>
        <taxon>Nitrososphaerota</taxon>
        <taxon>Candidatus Nitrosotenuis</taxon>
    </lineage>
</organism>
<evidence type="ECO:0000313" key="2">
    <source>
        <dbReference type="EMBL" id="AJZ76189.1"/>
    </source>
</evidence>
<dbReference type="RefSeq" id="WP_048186880.1">
    <property type="nucleotide sequence ID" value="NZ_CP011097.1"/>
</dbReference>
<keyword evidence="1" id="KW-0472">Membrane</keyword>
<keyword evidence="1" id="KW-0812">Transmembrane</keyword>
<dbReference type="Proteomes" id="UP000266745">
    <property type="component" value="Chromosome"/>
</dbReference>
<sequence length="152" mass="17164">MAIEIQTETWYLLWAIVIAVIVGLAIAVLKLQQKYKDAIGQLKERGKQSRQLGINEIKGGINQILGTFSLLNEYEEIMLLATTSGNASMDLIGVNQNSLDFIEIKTKGSPLTKGEKKVRRLIQEKMVNYRIVDADLPVDFKIEERTTQNNQQ</sequence>
<dbReference type="KEGG" id="tah:SU86_007230"/>
<dbReference type="AlphaFoldDB" id="A0A3G1B5A8"/>
<gene>
    <name evidence="2" type="ORF">SU86_007230</name>
</gene>
<feature type="transmembrane region" description="Helical" evidence="1">
    <location>
        <begin position="12"/>
        <end position="31"/>
    </location>
</feature>
<keyword evidence="1" id="KW-1133">Transmembrane helix</keyword>
<evidence type="ECO:0008006" key="4">
    <source>
        <dbReference type="Google" id="ProtNLM"/>
    </source>
</evidence>
<name>A0A3G1B5A8_9ARCH</name>
<keyword evidence="3" id="KW-1185">Reference proteome</keyword>
<accession>A0A3G1B5A8</accession>
<proteinExistence type="predicted"/>
<protein>
    <recommendedName>
        <fullName evidence="4">Holliday junction resolvase-related domain-containing protein</fullName>
    </recommendedName>
</protein>
<dbReference type="GeneID" id="24874347"/>
<evidence type="ECO:0000256" key="1">
    <source>
        <dbReference type="SAM" id="Phobius"/>
    </source>
</evidence>
<dbReference type="EMBL" id="CP011097">
    <property type="protein sequence ID" value="AJZ76189.1"/>
    <property type="molecule type" value="Genomic_DNA"/>
</dbReference>